<dbReference type="EMBL" id="FRCP01000010">
    <property type="protein sequence ID" value="SHM47583.1"/>
    <property type="molecule type" value="Genomic_DNA"/>
</dbReference>
<proteinExistence type="predicted"/>
<evidence type="ECO:0008006" key="3">
    <source>
        <dbReference type="Google" id="ProtNLM"/>
    </source>
</evidence>
<evidence type="ECO:0000313" key="1">
    <source>
        <dbReference type="EMBL" id="SHM47583.1"/>
    </source>
</evidence>
<reference evidence="1 2" key="1">
    <citation type="submission" date="2016-11" db="EMBL/GenBank/DDBJ databases">
        <authorList>
            <person name="Jaros S."/>
            <person name="Januszkiewicz K."/>
            <person name="Wedrychowicz H."/>
        </authorList>
    </citation>
    <scope>NUCLEOTIDE SEQUENCE [LARGE SCALE GENOMIC DNA]</scope>
    <source>
        <strain evidence="1 2">DSM 15930</strain>
    </source>
</reference>
<dbReference type="STRING" id="1120996.SAMN02746066_02122"/>
<accession>A0A1M7J3Y4</accession>
<organism evidence="1 2">
    <name type="scientific">Anaerosporobacter mobilis DSM 15930</name>
    <dbReference type="NCBI Taxonomy" id="1120996"/>
    <lineage>
        <taxon>Bacteria</taxon>
        <taxon>Bacillati</taxon>
        <taxon>Bacillota</taxon>
        <taxon>Clostridia</taxon>
        <taxon>Lachnospirales</taxon>
        <taxon>Lachnospiraceae</taxon>
        <taxon>Anaerosporobacter</taxon>
    </lineage>
</organism>
<dbReference type="Proteomes" id="UP000184038">
    <property type="component" value="Unassembled WGS sequence"/>
</dbReference>
<evidence type="ECO:0000313" key="2">
    <source>
        <dbReference type="Proteomes" id="UP000184038"/>
    </source>
</evidence>
<dbReference type="RefSeq" id="WP_073287297.1">
    <property type="nucleotide sequence ID" value="NZ_FRCP01000010.1"/>
</dbReference>
<name>A0A1M7J3Y4_9FIRM</name>
<keyword evidence="2" id="KW-1185">Reference proteome</keyword>
<gene>
    <name evidence="1" type="ORF">SAMN02746066_02122</name>
</gene>
<protein>
    <recommendedName>
        <fullName evidence="3">Acetylglutamate kinase</fullName>
    </recommendedName>
</protein>
<sequence>MNQDNICYTQYQVELLNELRMLWEQHIHWTRSFIISTAANLGDLEPVTNRLLQNPGDFGKVFRMFYDNQIASNFENLLTQHLLIAADLVNAAKNNDSTAAAEARTKWYKNADEISAFLASINPYWNEQIWRNLFYSHLQMTEKEATLRLAGQYAEDVKLYDMIEQEALMMADYMFYGFLKNFNYR</sequence>
<dbReference type="OrthoDB" id="2603324at2"/>
<dbReference type="AlphaFoldDB" id="A0A1M7J3Y4"/>